<organism evidence="2 3">
    <name type="scientific">Geobacter argillaceus</name>
    <dbReference type="NCBI Taxonomy" id="345631"/>
    <lineage>
        <taxon>Bacteria</taxon>
        <taxon>Pseudomonadati</taxon>
        <taxon>Thermodesulfobacteriota</taxon>
        <taxon>Desulfuromonadia</taxon>
        <taxon>Geobacterales</taxon>
        <taxon>Geobacteraceae</taxon>
        <taxon>Geobacter</taxon>
    </lineage>
</organism>
<evidence type="ECO:0000313" key="2">
    <source>
        <dbReference type="EMBL" id="TWJ13514.1"/>
    </source>
</evidence>
<dbReference type="OrthoDB" id="5402169at2"/>
<accession>A0A562V6G8</accession>
<dbReference type="RefSeq" id="WP_145025778.1">
    <property type="nucleotide sequence ID" value="NZ_VLLN01000039.1"/>
</dbReference>
<comment type="caution">
    <text evidence="2">The sequence shown here is derived from an EMBL/GenBank/DDBJ whole genome shotgun (WGS) entry which is preliminary data.</text>
</comment>
<dbReference type="Gene3D" id="3.30.450.30">
    <property type="entry name" value="Dynein light chain 2a, cytoplasmic"/>
    <property type="match status" value="1"/>
</dbReference>
<reference evidence="2 3" key="1">
    <citation type="submission" date="2019-07" db="EMBL/GenBank/DDBJ databases">
        <title>Genomic Encyclopedia of Archaeal and Bacterial Type Strains, Phase II (KMG-II): from individual species to whole genera.</title>
        <authorList>
            <person name="Goeker M."/>
        </authorList>
    </citation>
    <scope>NUCLEOTIDE SEQUENCE [LARGE SCALE GENOMIC DNA]</scope>
    <source>
        <strain evidence="2 3">ATCC BAA-1139</strain>
    </source>
</reference>
<dbReference type="EMBL" id="VLLN01000039">
    <property type="protein sequence ID" value="TWJ13514.1"/>
    <property type="molecule type" value="Genomic_DNA"/>
</dbReference>
<dbReference type="AlphaFoldDB" id="A0A562V6G8"/>
<proteinExistence type="predicted"/>
<protein>
    <submittedName>
        <fullName evidence="2">Putative regulator of Ras-like GTPase activity (Roadblock/LC7/MglB family)</fullName>
    </submittedName>
</protein>
<gene>
    <name evidence="2" type="ORF">JN12_03825</name>
</gene>
<dbReference type="SMART" id="SM00960">
    <property type="entry name" value="Robl_LC7"/>
    <property type="match status" value="1"/>
</dbReference>
<evidence type="ECO:0000259" key="1">
    <source>
        <dbReference type="SMART" id="SM00960"/>
    </source>
</evidence>
<dbReference type="Proteomes" id="UP000319449">
    <property type="component" value="Unassembled WGS sequence"/>
</dbReference>
<name>A0A562V6G8_9BACT</name>
<sequence length="120" mass="12986">MPFQTILTELVKRVPGATGAILADWEGEAVSQYCPAGDEYDLKVLGAHKGIILNRMRELHGALGAGELLETVVTAADQHILVGAVGPEYVLVMTVERAALVGLALFHFRSCIKPLEKEIY</sequence>
<dbReference type="InterPro" id="IPR004942">
    <property type="entry name" value="Roadblock/LAMTOR2_dom"/>
</dbReference>
<dbReference type="Pfam" id="PF03259">
    <property type="entry name" value="Robl_LC7"/>
    <property type="match status" value="1"/>
</dbReference>
<feature type="domain" description="Roadblock/LAMTOR2" evidence="1">
    <location>
        <begin position="4"/>
        <end position="95"/>
    </location>
</feature>
<evidence type="ECO:0000313" key="3">
    <source>
        <dbReference type="Proteomes" id="UP000319449"/>
    </source>
</evidence>
<dbReference type="SUPFAM" id="SSF103196">
    <property type="entry name" value="Roadblock/LC7 domain"/>
    <property type="match status" value="1"/>
</dbReference>
<keyword evidence="3" id="KW-1185">Reference proteome</keyword>